<dbReference type="Pfam" id="PF13091">
    <property type="entry name" value="PLDc_2"/>
    <property type="match status" value="1"/>
</dbReference>
<dbReference type="Proteomes" id="UP000278746">
    <property type="component" value="Unassembled WGS sequence"/>
</dbReference>
<dbReference type="EMBL" id="RHIB01000001">
    <property type="protein sequence ID" value="RNA70518.1"/>
    <property type="molecule type" value="Genomic_DNA"/>
</dbReference>
<dbReference type="SUPFAM" id="SSF56024">
    <property type="entry name" value="Phospholipase D/nuclease"/>
    <property type="match status" value="1"/>
</dbReference>
<evidence type="ECO:0000259" key="1">
    <source>
        <dbReference type="Pfam" id="PF13091"/>
    </source>
</evidence>
<comment type="caution">
    <text evidence="2">The sequence shown here is derived from an EMBL/GenBank/DDBJ whole genome shotgun (WGS) entry which is preliminary data.</text>
</comment>
<organism evidence="2 3">
    <name type="scientific">Alteribacter keqinensis</name>
    <dbReference type="NCBI Taxonomy" id="2483800"/>
    <lineage>
        <taxon>Bacteria</taxon>
        <taxon>Bacillati</taxon>
        <taxon>Bacillota</taxon>
        <taxon>Bacilli</taxon>
        <taxon>Bacillales</taxon>
        <taxon>Bacillaceae</taxon>
        <taxon>Alteribacter</taxon>
    </lineage>
</organism>
<sequence length="108" mass="13001">MDIRWFNIDKEQYHTKMVLLQKENESVIIGGSSNFTRRNLDDFNLDASIKITASNQTAIAEDVNLYFEKIWNNEDGMYTHLLDEYEDDLSFWKPLVFRLQQWFYVTTY</sequence>
<protein>
    <recommendedName>
        <fullName evidence="1">Phospholipase D-like domain-containing protein</fullName>
    </recommendedName>
</protein>
<evidence type="ECO:0000313" key="2">
    <source>
        <dbReference type="EMBL" id="RNA70518.1"/>
    </source>
</evidence>
<accession>A0A3M7TY48</accession>
<keyword evidence="3" id="KW-1185">Reference proteome</keyword>
<feature type="domain" description="Phospholipase D-like" evidence="1">
    <location>
        <begin position="2"/>
        <end position="71"/>
    </location>
</feature>
<reference evidence="2 3" key="1">
    <citation type="submission" date="2018-10" db="EMBL/GenBank/DDBJ databases">
        <title>Bacillus Keqinensis sp. nov., a moderately halophilic bacterium isolated from a saline-alkaline lake.</title>
        <authorList>
            <person name="Wang H."/>
        </authorList>
    </citation>
    <scope>NUCLEOTIDE SEQUENCE [LARGE SCALE GENOMIC DNA]</scope>
    <source>
        <strain evidence="2 3">KQ-3</strain>
    </source>
</reference>
<dbReference type="InterPro" id="IPR025202">
    <property type="entry name" value="PLD-like_dom"/>
</dbReference>
<dbReference type="OrthoDB" id="92272at2"/>
<evidence type="ECO:0000313" key="3">
    <source>
        <dbReference type="Proteomes" id="UP000278746"/>
    </source>
</evidence>
<dbReference type="AlphaFoldDB" id="A0A3M7TY48"/>
<gene>
    <name evidence="2" type="ORF">EBO34_11525</name>
</gene>
<dbReference type="Gene3D" id="3.30.870.10">
    <property type="entry name" value="Endonuclease Chain A"/>
    <property type="match status" value="1"/>
</dbReference>
<name>A0A3M7TY48_9BACI</name>
<proteinExistence type="predicted"/>